<keyword evidence="2" id="KW-1185">Reference proteome</keyword>
<accession>E2BRL4</accession>
<dbReference type="EMBL" id="GL449965">
    <property type="protein sequence ID" value="EFN81706.1"/>
    <property type="molecule type" value="Genomic_DNA"/>
</dbReference>
<dbReference type="Proteomes" id="UP000008237">
    <property type="component" value="Unassembled WGS sequence"/>
</dbReference>
<name>E2BRL4_HARSA</name>
<evidence type="ECO:0000313" key="2">
    <source>
        <dbReference type="Proteomes" id="UP000008237"/>
    </source>
</evidence>
<dbReference type="AlphaFoldDB" id="E2BRL4"/>
<proteinExistence type="predicted"/>
<reference evidence="1 2" key="1">
    <citation type="journal article" date="2010" name="Science">
        <title>Genomic comparison of the ants Camponotus floridanus and Harpegnathos saltator.</title>
        <authorList>
            <person name="Bonasio R."/>
            <person name="Zhang G."/>
            <person name="Ye C."/>
            <person name="Mutti N.S."/>
            <person name="Fang X."/>
            <person name="Qin N."/>
            <person name="Donahue G."/>
            <person name="Yang P."/>
            <person name="Li Q."/>
            <person name="Li C."/>
            <person name="Zhang P."/>
            <person name="Huang Z."/>
            <person name="Berger S.L."/>
            <person name="Reinberg D."/>
            <person name="Wang J."/>
            <person name="Liebig J."/>
        </authorList>
    </citation>
    <scope>NUCLEOTIDE SEQUENCE [LARGE SCALE GENOMIC DNA]</scope>
    <source>
        <strain evidence="1 2">R22 G/1</strain>
    </source>
</reference>
<sequence>MYASVEDQMSNILGTMEDYLPKYLTPAISMLKRSFSEGILDVDEIYRPNWGPLKSDLLEKIPVKELQEAAVPLNYREPVKNLKGPWSKIVGETVSFINNKVIRLHRELIGHILANLRIPDATIKVRESVTHLIEYLQQNGEHEFLDVKTSFDPYKLVLNTISSLPLRNQTLVAANLLLPFLKTPAECRSIPELENLYHNNIFNYTMLMSRNRIVFKTGSALIPMIEQNVEVQDIVRQFSPFEYMDWKDLLLSFISHLRRHQGHRDKMSNIMDNVYGDLVLQNFQKRWQLVRNQVIAKTVFSAIGRKENSARIQRLLTDVSLNKSIQLKDWQKAIAFISDDSIGGPINATLKTLKALLISEILSTNILKANIAELVDTYDNKFNKELFKCSGPLENYLTNFTHIGMNINKNINIANVDVEDLFQALRDLDVYTDEYKSLQSFLSQDDLEAKIGKIVVNAYPTRGRLLSQLLHMLKYANSNDLRYLVKQFIDNVVYEGYGAGSPLLHFN</sequence>
<organism evidence="2">
    <name type="scientific">Harpegnathos saltator</name>
    <name type="common">Jerdon's jumping ant</name>
    <dbReference type="NCBI Taxonomy" id="610380"/>
    <lineage>
        <taxon>Eukaryota</taxon>
        <taxon>Metazoa</taxon>
        <taxon>Ecdysozoa</taxon>
        <taxon>Arthropoda</taxon>
        <taxon>Hexapoda</taxon>
        <taxon>Insecta</taxon>
        <taxon>Pterygota</taxon>
        <taxon>Neoptera</taxon>
        <taxon>Endopterygota</taxon>
        <taxon>Hymenoptera</taxon>
        <taxon>Apocrita</taxon>
        <taxon>Aculeata</taxon>
        <taxon>Formicoidea</taxon>
        <taxon>Formicidae</taxon>
        <taxon>Ponerinae</taxon>
        <taxon>Ponerini</taxon>
        <taxon>Harpegnathos</taxon>
    </lineage>
</organism>
<protein>
    <submittedName>
        <fullName evidence="1">Uncharacterized protein</fullName>
    </submittedName>
</protein>
<evidence type="ECO:0000313" key="1">
    <source>
        <dbReference type="EMBL" id="EFN81706.1"/>
    </source>
</evidence>
<gene>
    <name evidence="1" type="ORF">EAI_14334</name>
</gene>
<dbReference type="OMA" id="NRINEEQ"/>
<dbReference type="OrthoDB" id="7539645at2759"/>
<dbReference type="InParanoid" id="E2BRL4"/>